<dbReference type="InterPro" id="IPR051607">
    <property type="entry name" value="Metallo-dep_hydrolases"/>
</dbReference>
<dbReference type="EMBL" id="FNHB01000011">
    <property type="protein sequence ID" value="SDN07532.1"/>
    <property type="molecule type" value="Genomic_DNA"/>
</dbReference>
<organism evidence="6 7">
    <name type="scientific">Dendrosporobacter quercicolus</name>
    <dbReference type="NCBI Taxonomy" id="146817"/>
    <lineage>
        <taxon>Bacteria</taxon>
        <taxon>Bacillati</taxon>
        <taxon>Bacillota</taxon>
        <taxon>Negativicutes</taxon>
        <taxon>Selenomonadales</taxon>
        <taxon>Sporomusaceae</taxon>
        <taxon>Dendrosporobacter</taxon>
    </lineage>
</organism>
<dbReference type="Gene3D" id="3.20.20.140">
    <property type="entry name" value="Metal-dependent hydrolases"/>
    <property type="match status" value="1"/>
</dbReference>
<evidence type="ECO:0000256" key="2">
    <source>
        <dbReference type="ARBA" id="ARBA00022723"/>
    </source>
</evidence>
<dbReference type="PANTHER" id="PTHR11271">
    <property type="entry name" value="GUANINE DEAMINASE"/>
    <property type="match status" value="1"/>
</dbReference>
<dbReference type="GO" id="GO:0005829">
    <property type="term" value="C:cytosol"/>
    <property type="evidence" value="ECO:0007669"/>
    <property type="project" value="TreeGrafter"/>
</dbReference>
<protein>
    <submittedName>
        <fullName evidence="6">Guanine deaminase</fullName>
    </submittedName>
</protein>
<evidence type="ECO:0000313" key="7">
    <source>
        <dbReference type="Proteomes" id="UP000214880"/>
    </source>
</evidence>
<evidence type="ECO:0000256" key="1">
    <source>
        <dbReference type="ARBA" id="ARBA00001947"/>
    </source>
</evidence>
<dbReference type="STRING" id="146817.SAMN04488502_11178"/>
<dbReference type="Pfam" id="PF01979">
    <property type="entry name" value="Amidohydro_1"/>
    <property type="match status" value="1"/>
</dbReference>
<evidence type="ECO:0000256" key="4">
    <source>
        <dbReference type="ARBA" id="ARBA00022833"/>
    </source>
</evidence>
<keyword evidence="3" id="KW-0378">Hydrolase</keyword>
<dbReference type="PANTHER" id="PTHR11271:SF6">
    <property type="entry name" value="GUANINE DEAMINASE"/>
    <property type="match status" value="1"/>
</dbReference>
<dbReference type="InterPro" id="IPR011059">
    <property type="entry name" value="Metal-dep_hydrolase_composite"/>
</dbReference>
<dbReference type="InterPro" id="IPR032466">
    <property type="entry name" value="Metal_Hydrolase"/>
</dbReference>
<dbReference type="GO" id="GO:0046098">
    <property type="term" value="P:guanine metabolic process"/>
    <property type="evidence" value="ECO:0007669"/>
    <property type="project" value="TreeGrafter"/>
</dbReference>
<sequence length="436" mass="47986">MMRNQIKILKGNIAFTPVFGQLEILANSFIVIEGRTVKGAFTGELPAKYHGITVTDYGEALIIPGFVDLHAHAPQFVNRGLGLDDELLPWLEKYTFPEEAKFSDPAYAEQVYQQFVTELWKWGTTRSVLFGTIHKEATTRLMELLAAAGLGGYVGKVNMDRNAPASLRETTEQSLADTEEFIQQTQGRYELVKPIITPRFAPSCTPGLMTGLAALARKYNTPVQSHLAENTDEVALVKALHPECRNYAGVYDSFGLFGQQPTIMAHCVYNDASEIGLMAQNNVYVAHCPYSNNNLASGIAPVRNLINRQVPVGLASDIAGGHEIFIARVAAMAVQVSKLKWLETAKREPFFTIPEAFYLATKGGGSFFGKVGSFEPGYEFDALIIDDSPPGRPGIRQYSVEERLNRFIYLGDDASIAARYVAGKKIEQPKFSADNG</sequence>
<evidence type="ECO:0000259" key="5">
    <source>
        <dbReference type="Pfam" id="PF01979"/>
    </source>
</evidence>
<comment type="cofactor">
    <cofactor evidence="1">
        <name>Zn(2+)</name>
        <dbReference type="ChEBI" id="CHEBI:29105"/>
    </cofactor>
</comment>
<dbReference type="SUPFAM" id="SSF51556">
    <property type="entry name" value="Metallo-dependent hydrolases"/>
    <property type="match status" value="1"/>
</dbReference>
<reference evidence="6 7" key="1">
    <citation type="submission" date="2016-10" db="EMBL/GenBank/DDBJ databases">
        <authorList>
            <person name="de Groot N.N."/>
        </authorList>
    </citation>
    <scope>NUCLEOTIDE SEQUENCE [LARGE SCALE GENOMIC DNA]</scope>
    <source>
        <strain evidence="6 7">DSM 1736</strain>
    </source>
</reference>
<accession>A0A1G9YEN0</accession>
<dbReference type="GO" id="GO:0008892">
    <property type="term" value="F:guanine deaminase activity"/>
    <property type="evidence" value="ECO:0007669"/>
    <property type="project" value="TreeGrafter"/>
</dbReference>
<dbReference type="Proteomes" id="UP000214880">
    <property type="component" value="Unassembled WGS sequence"/>
</dbReference>
<keyword evidence="4" id="KW-0862">Zinc</keyword>
<name>A0A1G9YEN0_9FIRM</name>
<evidence type="ECO:0000256" key="3">
    <source>
        <dbReference type="ARBA" id="ARBA00022801"/>
    </source>
</evidence>
<keyword evidence="7" id="KW-1185">Reference proteome</keyword>
<dbReference type="AlphaFoldDB" id="A0A1G9YEN0"/>
<feature type="domain" description="Amidohydrolase-related" evidence="5">
    <location>
        <begin position="62"/>
        <end position="424"/>
    </location>
</feature>
<keyword evidence="2" id="KW-0479">Metal-binding</keyword>
<proteinExistence type="predicted"/>
<evidence type="ECO:0000313" key="6">
    <source>
        <dbReference type="EMBL" id="SDN07532.1"/>
    </source>
</evidence>
<dbReference type="GO" id="GO:0008270">
    <property type="term" value="F:zinc ion binding"/>
    <property type="evidence" value="ECO:0007669"/>
    <property type="project" value="TreeGrafter"/>
</dbReference>
<gene>
    <name evidence="6" type="ORF">SAMN04488502_11178</name>
</gene>
<dbReference type="InterPro" id="IPR006680">
    <property type="entry name" value="Amidohydro-rel"/>
</dbReference>
<dbReference type="Gene3D" id="2.30.40.10">
    <property type="entry name" value="Urease, subunit C, domain 1"/>
    <property type="match status" value="1"/>
</dbReference>
<dbReference type="SUPFAM" id="SSF51338">
    <property type="entry name" value="Composite domain of metallo-dependent hydrolases"/>
    <property type="match status" value="1"/>
</dbReference>